<sequence length="126" mass="14459">MEITTGLLVLFGITVGKKIKVILSLTIKVKMEYSGDVEAEATEYLNQMGSLSPIEMSCGKLLSLNNEDIFKLHLRDLQNEAERFRIAQQMMTSQRKVSRLNRNSQQSIREKGSIFKQIFNVGRRMF</sequence>
<gene>
    <name evidence="1" type="ORF">PNBC_19795</name>
</gene>
<accession>A0A167ANE5</accession>
<comment type="caution">
    <text evidence="1">The sequence shown here is derived from an EMBL/GenBank/DDBJ whole genome shotgun (WGS) entry which is preliminary data.</text>
</comment>
<evidence type="ECO:0000313" key="2">
    <source>
        <dbReference type="Proteomes" id="UP000077134"/>
    </source>
</evidence>
<organism evidence="1 2">
    <name type="scientific">Paenibacillus crassostreae</name>
    <dbReference type="NCBI Taxonomy" id="1763538"/>
    <lineage>
        <taxon>Bacteria</taxon>
        <taxon>Bacillati</taxon>
        <taxon>Bacillota</taxon>
        <taxon>Bacilli</taxon>
        <taxon>Bacillales</taxon>
        <taxon>Paenibacillaceae</taxon>
        <taxon>Paenibacillus</taxon>
    </lineage>
</organism>
<evidence type="ECO:0000313" key="1">
    <source>
        <dbReference type="EMBL" id="OAB71241.1"/>
    </source>
</evidence>
<keyword evidence="2" id="KW-1185">Reference proteome</keyword>
<dbReference type="EMBL" id="LSFN01000041">
    <property type="protein sequence ID" value="OAB71241.1"/>
    <property type="molecule type" value="Genomic_DNA"/>
</dbReference>
<name>A0A167ANE5_9BACL</name>
<proteinExistence type="predicted"/>
<dbReference type="RefSeq" id="WP_068661154.1">
    <property type="nucleotide sequence ID" value="NZ_CP017770.1"/>
</dbReference>
<reference evidence="1 2" key="1">
    <citation type="submission" date="2016-02" db="EMBL/GenBank/DDBJ databases">
        <title>Paenibacillus sp. LPB0068, isolated from Crassostrea gigas.</title>
        <authorList>
            <person name="Shin S.-K."/>
            <person name="Yi H."/>
        </authorList>
    </citation>
    <scope>NUCLEOTIDE SEQUENCE [LARGE SCALE GENOMIC DNA]</scope>
    <source>
        <strain evidence="1 2">LPB0068</strain>
    </source>
</reference>
<dbReference type="AlphaFoldDB" id="A0A167ANE5"/>
<protein>
    <submittedName>
        <fullName evidence="1">Uncharacterized protein</fullName>
    </submittedName>
</protein>
<dbReference type="KEGG" id="pcx:LPB68_16925"/>
<dbReference type="Proteomes" id="UP000077134">
    <property type="component" value="Unassembled WGS sequence"/>
</dbReference>